<evidence type="ECO:0000313" key="3">
    <source>
        <dbReference type="Proteomes" id="UP000464378"/>
    </source>
</evidence>
<dbReference type="Pfam" id="PF07638">
    <property type="entry name" value="Sigma70_ECF"/>
    <property type="match status" value="1"/>
</dbReference>
<gene>
    <name evidence="2" type="ORF">GMBLW1_16660</name>
</gene>
<dbReference type="EMBL" id="LR593887">
    <property type="protein sequence ID" value="VTS00968.1"/>
    <property type="molecule type" value="Genomic_DNA"/>
</dbReference>
<dbReference type="InterPro" id="IPR053812">
    <property type="entry name" value="HTH_Sigma70_ECF-like"/>
</dbReference>
<dbReference type="EMBL" id="LR586016">
    <property type="protein sequence ID" value="VIP02294.1"/>
    <property type="molecule type" value="Genomic_DNA"/>
</dbReference>
<dbReference type="KEGG" id="tim:GMBLW1_16660"/>
<keyword evidence="3" id="KW-1185">Reference proteome</keyword>
<reference evidence="2" key="1">
    <citation type="submission" date="2019-04" db="EMBL/GenBank/DDBJ databases">
        <authorList>
            <consortium name="Science for Life Laboratories"/>
        </authorList>
    </citation>
    <scope>NUCLEOTIDE SEQUENCE</scope>
    <source>
        <strain evidence="2">MBLW1</strain>
    </source>
</reference>
<dbReference type="RefSeq" id="WP_162657484.1">
    <property type="nucleotide sequence ID" value="NZ_LR593887.1"/>
</dbReference>
<organism evidence="2">
    <name type="scientific">Tuwongella immobilis</name>
    <dbReference type="NCBI Taxonomy" id="692036"/>
    <lineage>
        <taxon>Bacteria</taxon>
        <taxon>Pseudomonadati</taxon>
        <taxon>Planctomycetota</taxon>
        <taxon>Planctomycetia</taxon>
        <taxon>Gemmatales</taxon>
        <taxon>Gemmataceae</taxon>
        <taxon>Tuwongella</taxon>
    </lineage>
</organism>
<evidence type="ECO:0000313" key="2">
    <source>
        <dbReference type="EMBL" id="VIP02294.1"/>
    </source>
</evidence>
<dbReference type="AlphaFoldDB" id="A0A6C2YLN9"/>
<dbReference type="InParanoid" id="A0A6C2YLN9"/>
<proteinExistence type="predicted"/>
<dbReference type="Proteomes" id="UP000464378">
    <property type="component" value="Chromosome"/>
</dbReference>
<accession>A0A6C2YLN9</accession>
<name>A0A6C2YLN9_9BACT</name>
<feature type="domain" description="RNA polymerase sigma-70 ECF-like HTH" evidence="1">
    <location>
        <begin position="15"/>
        <end position="200"/>
    </location>
</feature>
<sequence>MLPDPMDLNPEDWDRLAEQMLNGDEAAISAVFQRFAQRLLEQATARLDPRLRAVIDPEDIVLSAFRSFLIGWRAGRIRFIDWQQLWGLLALIVERRCIREAREQFAQRNDRRRERSLQTDESGEVRQLADSLVSPENLVELRDLLSAVRAELQSDLHRAVFDRTLEGFTVGEISDALNYYDRGVERIRAQIRQILIRHLRDRPAAE</sequence>
<protein>
    <recommendedName>
        <fullName evidence="1">RNA polymerase sigma-70 ECF-like HTH domain-containing protein</fullName>
    </recommendedName>
</protein>
<evidence type="ECO:0000259" key="1">
    <source>
        <dbReference type="Pfam" id="PF07638"/>
    </source>
</evidence>